<dbReference type="SMART" id="SM00382">
    <property type="entry name" value="AAA"/>
    <property type="match status" value="2"/>
</dbReference>
<feature type="domain" description="ABC transporter" evidence="4">
    <location>
        <begin position="258"/>
        <end position="498"/>
    </location>
</feature>
<dbReference type="InterPro" id="IPR050107">
    <property type="entry name" value="ABC_carbohydrate_import_ATPase"/>
</dbReference>
<reference evidence="5 6" key="1">
    <citation type="submission" date="2018-05" db="EMBL/GenBank/DDBJ databases">
        <title>Genomic Encyclopedia of Type Strains, Phase IV (KMG-IV): sequencing the most valuable type-strain genomes for metagenomic binning, comparative biology and taxonomic classification.</title>
        <authorList>
            <person name="Goeker M."/>
        </authorList>
    </citation>
    <scope>NUCLEOTIDE SEQUENCE [LARGE SCALE GENOMIC DNA]</scope>
    <source>
        <strain evidence="5 6">DSM 2626</strain>
    </source>
</reference>
<evidence type="ECO:0000313" key="5">
    <source>
        <dbReference type="EMBL" id="PWJ92581.1"/>
    </source>
</evidence>
<proteinExistence type="inferred from homology"/>
<dbReference type="GO" id="GO:0005524">
    <property type="term" value="F:ATP binding"/>
    <property type="evidence" value="ECO:0007669"/>
    <property type="project" value="UniProtKB-KW"/>
</dbReference>
<dbReference type="InterPro" id="IPR003439">
    <property type="entry name" value="ABC_transporter-like_ATP-bd"/>
</dbReference>
<evidence type="ECO:0000256" key="1">
    <source>
        <dbReference type="ARBA" id="ARBA00009404"/>
    </source>
</evidence>
<dbReference type="PANTHER" id="PTHR43790">
    <property type="entry name" value="CARBOHYDRATE TRANSPORT ATP-BINDING PROTEIN MG119-RELATED"/>
    <property type="match status" value="1"/>
</dbReference>
<comment type="caution">
    <text evidence="5">The sequence shown here is derived from an EMBL/GenBank/DDBJ whole genome shotgun (WGS) entry which is preliminary data.</text>
</comment>
<evidence type="ECO:0000256" key="3">
    <source>
        <dbReference type="ARBA" id="ARBA00022840"/>
    </source>
</evidence>
<sequence length="512" mass="54765">MSDSPILLVRNVARSFGGTVVLEDMNLVIERGSIHAVVGESGAGKSTLIKVLAGIVRPDSGTIEFDGKKATISSPNAARKLGIGVVLQQPGLFPERPVLANLFVNREPLHNGLISRREMEARSRDLLRQLGLAVDVRAPLGDLGPGERQLIAIARALLENPRLLILDDPHSALDRRGTDRLFAVLRGLKAKGMSMLYASNRLEDALAIADQLTVIRNGRDVLSKARQELTTSEEAMIGQLRQSLFPLPLRAMPTLAGTLRPQLAVSGLGGGRLNGISFTARAGEIVGLAGLAGSGVSDLLALLFGQHKARVSRVRFPDGDGLPKTRTEAARRNICMISGERGNGLMQDKSIAFNLANVVVGARDWGSRWYSPVMAVARAARQIEALRIRSAPETRAGSLSAGGQQKVIIAKWLEIGPQVVLFDEPARGIDIGSKQEIYALIRQMAASGCIVLLHSRELSELTGLSDRILAFHQGRLAGEIAGPDMDGGRLLQLIAAGEAEGEGRQIKLESVA</sequence>
<dbReference type="Pfam" id="PF00005">
    <property type="entry name" value="ABC_tran"/>
    <property type="match status" value="2"/>
</dbReference>
<dbReference type="PANTHER" id="PTHR43790:SF2">
    <property type="entry name" value="AUTOINDUCER 2 IMPORT ATP-BINDING PROTEIN LSRA"/>
    <property type="match status" value="1"/>
</dbReference>
<evidence type="ECO:0000256" key="2">
    <source>
        <dbReference type="ARBA" id="ARBA00022741"/>
    </source>
</evidence>
<evidence type="ECO:0000259" key="4">
    <source>
        <dbReference type="PROSITE" id="PS50893"/>
    </source>
</evidence>
<dbReference type="EMBL" id="QGGH01000002">
    <property type="protein sequence ID" value="PWJ92581.1"/>
    <property type="molecule type" value="Genomic_DNA"/>
</dbReference>
<gene>
    <name evidence="5" type="ORF">C8D77_102354</name>
</gene>
<keyword evidence="3 5" id="KW-0067">ATP-binding</keyword>
<dbReference type="CDD" id="cd03216">
    <property type="entry name" value="ABC_Carb_Monos_I"/>
    <property type="match status" value="1"/>
</dbReference>
<dbReference type="Proteomes" id="UP000245631">
    <property type="component" value="Unassembled WGS sequence"/>
</dbReference>
<feature type="domain" description="ABC transporter" evidence="4">
    <location>
        <begin position="7"/>
        <end position="242"/>
    </location>
</feature>
<dbReference type="Gene3D" id="3.40.50.300">
    <property type="entry name" value="P-loop containing nucleotide triphosphate hydrolases"/>
    <property type="match status" value="2"/>
</dbReference>
<dbReference type="GeneID" id="61051397"/>
<dbReference type="InterPro" id="IPR003593">
    <property type="entry name" value="AAA+_ATPase"/>
</dbReference>
<evidence type="ECO:0000313" key="6">
    <source>
        <dbReference type="Proteomes" id="UP000245631"/>
    </source>
</evidence>
<comment type="similarity">
    <text evidence="1">Belongs to the ABC transporter superfamily. AI-2 autoinducer porter (TC 3.A.1.2.8) family.</text>
</comment>
<keyword evidence="2" id="KW-0547">Nucleotide-binding</keyword>
<dbReference type="InterPro" id="IPR027417">
    <property type="entry name" value="P-loop_NTPase"/>
</dbReference>
<dbReference type="RefSeq" id="WP_109662054.1">
    <property type="nucleotide sequence ID" value="NZ_QGGH01000002.1"/>
</dbReference>
<dbReference type="PROSITE" id="PS50893">
    <property type="entry name" value="ABC_TRANSPORTER_2"/>
    <property type="match status" value="2"/>
</dbReference>
<organism evidence="5 6">
    <name type="scientific">Rhizobium loti</name>
    <name type="common">Mesorhizobium loti</name>
    <dbReference type="NCBI Taxonomy" id="381"/>
    <lineage>
        <taxon>Bacteria</taxon>
        <taxon>Pseudomonadati</taxon>
        <taxon>Pseudomonadota</taxon>
        <taxon>Alphaproteobacteria</taxon>
        <taxon>Hyphomicrobiales</taxon>
        <taxon>Phyllobacteriaceae</taxon>
        <taxon>Mesorhizobium</taxon>
    </lineage>
</organism>
<dbReference type="AlphaFoldDB" id="A0A8E2WHL7"/>
<accession>A0A8E2WHL7</accession>
<name>A0A8E2WHL7_RHILI</name>
<dbReference type="GO" id="GO:0016887">
    <property type="term" value="F:ATP hydrolysis activity"/>
    <property type="evidence" value="ECO:0007669"/>
    <property type="project" value="InterPro"/>
</dbReference>
<protein>
    <submittedName>
        <fullName evidence="5">Ribose transport system ATP-binding protein/D-xylose transport system ATP-binding protein</fullName>
    </submittedName>
</protein>
<dbReference type="CDD" id="cd03215">
    <property type="entry name" value="ABC_Carb_Monos_II"/>
    <property type="match status" value="1"/>
</dbReference>
<dbReference type="SUPFAM" id="SSF52540">
    <property type="entry name" value="P-loop containing nucleoside triphosphate hydrolases"/>
    <property type="match status" value="2"/>
</dbReference>